<keyword evidence="5" id="KW-1185">Reference proteome</keyword>
<dbReference type="InterPro" id="IPR000782">
    <property type="entry name" value="FAS1_domain"/>
</dbReference>
<keyword evidence="2" id="KW-0732">Signal</keyword>
<feature type="region of interest" description="Disordered" evidence="1">
    <location>
        <begin position="36"/>
        <end position="55"/>
    </location>
</feature>
<comment type="caution">
    <text evidence="4">The sequence shown here is derived from an EMBL/GenBank/DDBJ whole genome shotgun (WGS) entry which is preliminary data.</text>
</comment>
<organism evidence="4 5">
    <name type="scientific">Flavobacterium laiguense</name>
    <dbReference type="NCBI Taxonomy" id="2169409"/>
    <lineage>
        <taxon>Bacteria</taxon>
        <taxon>Pseudomonadati</taxon>
        <taxon>Bacteroidota</taxon>
        <taxon>Flavobacteriia</taxon>
        <taxon>Flavobacteriales</taxon>
        <taxon>Flavobacteriaceae</taxon>
        <taxon>Flavobacterium</taxon>
    </lineage>
</organism>
<dbReference type="Pfam" id="PF02469">
    <property type="entry name" value="Fasciclin"/>
    <property type="match status" value="1"/>
</dbReference>
<dbReference type="InterPro" id="IPR050904">
    <property type="entry name" value="Adhesion/Biosynth-related"/>
</dbReference>
<feature type="signal peptide" evidence="2">
    <location>
        <begin position="1"/>
        <end position="19"/>
    </location>
</feature>
<name>A0A2U1JRP9_9FLAO</name>
<evidence type="ECO:0000313" key="5">
    <source>
        <dbReference type="Proteomes" id="UP000245618"/>
    </source>
</evidence>
<evidence type="ECO:0000256" key="2">
    <source>
        <dbReference type="SAM" id="SignalP"/>
    </source>
</evidence>
<dbReference type="Gene3D" id="2.30.180.10">
    <property type="entry name" value="FAS1 domain"/>
    <property type="match status" value="1"/>
</dbReference>
<feature type="domain" description="FAS1" evidence="3">
    <location>
        <begin position="57"/>
        <end position="200"/>
    </location>
</feature>
<dbReference type="PANTHER" id="PTHR10900:SF77">
    <property type="entry name" value="FI19380P1"/>
    <property type="match status" value="1"/>
</dbReference>
<evidence type="ECO:0000259" key="3">
    <source>
        <dbReference type="PROSITE" id="PS50213"/>
    </source>
</evidence>
<dbReference type="AlphaFoldDB" id="A0A2U1JRP9"/>
<gene>
    <name evidence="4" type="ORF">DB891_13635</name>
</gene>
<dbReference type="SMART" id="SM00554">
    <property type="entry name" value="FAS1"/>
    <property type="match status" value="1"/>
</dbReference>
<dbReference type="RefSeq" id="WP_116764133.1">
    <property type="nucleotide sequence ID" value="NZ_QCZH01000018.1"/>
</dbReference>
<feature type="chain" id="PRO_5015637487" description="FAS1 domain-containing protein" evidence="2">
    <location>
        <begin position="20"/>
        <end position="205"/>
    </location>
</feature>
<reference evidence="4 5" key="1">
    <citation type="submission" date="2018-04" db="EMBL/GenBank/DDBJ databases">
        <title>Flavobacterium sp. nov., isolated from glacier ice.</title>
        <authorList>
            <person name="Liu Q."/>
            <person name="Xin Y.-H."/>
        </authorList>
    </citation>
    <scope>NUCLEOTIDE SEQUENCE [LARGE SCALE GENOMIC DNA]</scope>
    <source>
        <strain evidence="4 5">LB2P30</strain>
    </source>
</reference>
<dbReference type="Proteomes" id="UP000245618">
    <property type="component" value="Unassembled WGS sequence"/>
</dbReference>
<dbReference type="PANTHER" id="PTHR10900">
    <property type="entry name" value="PERIOSTIN-RELATED"/>
    <property type="match status" value="1"/>
</dbReference>
<dbReference type="PROSITE" id="PS50213">
    <property type="entry name" value="FAS1"/>
    <property type="match status" value="1"/>
</dbReference>
<protein>
    <recommendedName>
        <fullName evidence="3">FAS1 domain-containing protein</fullName>
    </recommendedName>
</protein>
<accession>A0A2U1JRP9</accession>
<dbReference type="InterPro" id="IPR036378">
    <property type="entry name" value="FAS1_dom_sf"/>
</dbReference>
<sequence>MKTMHFKLFGTLKAFILIAALSTVTISCDNQEMDEINSSTTSSTETLKSANSAPKPGDAPIAQIAIDAGFTELVGALSYVDTELNAGLVNLFLNGKDQYTVFAPTNTAFNNLYTALGVKKITDLPPTLVLNVLKYHVVEGRRAANSVVPKMGSREITTLLGSSFSVNNSGMITAVGNTANITAPNISASNGIIHVVDAVLLPINP</sequence>
<dbReference type="EMBL" id="QCZH01000018">
    <property type="protein sequence ID" value="PWA07876.1"/>
    <property type="molecule type" value="Genomic_DNA"/>
</dbReference>
<proteinExistence type="predicted"/>
<dbReference type="PROSITE" id="PS51257">
    <property type="entry name" value="PROKAR_LIPOPROTEIN"/>
    <property type="match status" value="1"/>
</dbReference>
<evidence type="ECO:0000256" key="1">
    <source>
        <dbReference type="SAM" id="MobiDB-lite"/>
    </source>
</evidence>
<evidence type="ECO:0000313" key="4">
    <source>
        <dbReference type="EMBL" id="PWA07876.1"/>
    </source>
</evidence>
<dbReference type="OrthoDB" id="1119934at2"/>
<dbReference type="SUPFAM" id="SSF82153">
    <property type="entry name" value="FAS1 domain"/>
    <property type="match status" value="1"/>
</dbReference>